<dbReference type="GO" id="GO:0003700">
    <property type="term" value="F:DNA-binding transcription factor activity"/>
    <property type="evidence" value="ECO:0007669"/>
    <property type="project" value="TreeGrafter"/>
</dbReference>
<dbReference type="InterPro" id="IPR050807">
    <property type="entry name" value="TransReg_Diox_bact_type"/>
</dbReference>
<dbReference type="SMART" id="SM00530">
    <property type="entry name" value="HTH_XRE"/>
    <property type="match status" value="1"/>
</dbReference>
<dbReference type="InterPro" id="IPR011051">
    <property type="entry name" value="RmlC_Cupin_sf"/>
</dbReference>
<dbReference type="SUPFAM" id="SSF51182">
    <property type="entry name" value="RmlC-like cupins"/>
    <property type="match status" value="1"/>
</dbReference>
<dbReference type="GO" id="GO:0005829">
    <property type="term" value="C:cytosol"/>
    <property type="evidence" value="ECO:0007669"/>
    <property type="project" value="TreeGrafter"/>
</dbReference>
<dbReference type="InterPro" id="IPR014710">
    <property type="entry name" value="RmlC-like_jellyroll"/>
</dbReference>
<gene>
    <name evidence="3" type="ORF">LCGC14_0025270</name>
</gene>
<reference evidence="3" key="1">
    <citation type="journal article" date="2015" name="Nature">
        <title>Complex archaea that bridge the gap between prokaryotes and eukaryotes.</title>
        <authorList>
            <person name="Spang A."/>
            <person name="Saw J.H."/>
            <person name="Jorgensen S.L."/>
            <person name="Zaremba-Niedzwiedzka K."/>
            <person name="Martijn J."/>
            <person name="Lind A.E."/>
            <person name="van Eijk R."/>
            <person name="Schleper C."/>
            <person name="Guy L."/>
            <person name="Ettema T.J."/>
        </authorList>
    </citation>
    <scope>NUCLEOTIDE SEQUENCE</scope>
</reference>
<dbReference type="GO" id="GO:0003677">
    <property type="term" value="F:DNA binding"/>
    <property type="evidence" value="ECO:0007669"/>
    <property type="project" value="UniProtKB-KW"/>
</dbReference>
<dbReference type="PANTHER" id="PTHR46797:SF1">
    <property type="entry name" value="METHYLPHOSPHONATE SYNTHASE"/>
    <property type="match status" value="1"/>
</dbReference>
<dbReference type="InterPro" id="IPR001387">
    <property type="entry name" value="Cro/C1-type_HTH"/>
</dbReference>
<keyword evidence="1" id="KW-0238">DNA-binding</keyword>
<feature type="domain" description="HTH cro/C1-type" evidence="2">
    <location>
        <begin position="18"/>
        <end position="72"/>
    </location>
</feature>
<dbReference type="AlphaFoldDB" id="A0A0F9W0Z7"/>
<dbReference type="SUPFAM" id="SSF47413">
    <property type="entry name" value="lambda repressor-like DNA-binding domains"/>
    <property type="match status" value="1"/>
</dbReference>
<dbReference type="PROSITE" id="PS50943">
    <property type="entry name" value="HTH_CROC1"/>
    <property type="match status" value="1"/>
</dbReference>
<dbReference type="Pfam" id="PF01381">
    <property type="entry name" value="HTH_3"/>
    <property type="match status" value="1"/>
</dbReference>
<evidence type="ECO:0000259" key="2">
    <source>
        <dbReference type="PROSITE" id="PS50943"/>
    </source>
</evidence>
<organism evidence="3">
    <name type="scientific">marine sediment metagenome</name>
    <dbReference type="NCBI Taxonomy" id="412755"/>
    <lineage>
        <taxon>unclassified sequences</taxon>
        <taxon>metagenomes</taxon>
        <taxon>ecological metagenomes</taxon>
    </lineage>
</organism>
<evidence type="ECO:0000313" key="3">
    <source>
        <dbReference type="EMBL" id="KKO09995.1"/>
    </source>
</evidence>
<dbReference type="PANTHER" id="PTHR46797">
    <property type="entry name" value="HTH-TYPE TRANSCRIPTIONAL REGULATOR"/>
    <property type="match status" value="1"/>
</dbReference>
<protein>
    <recommendedName>
        <fullName evidence="2">HTH cro/C1-type domain-containing protein</fullName>
    </recommendedName>
</protein>
<dbReference type="CDD" id="cd00093">
    <property type="entry name" value="HTH_XRE"/>
    <property type="match status" value="1"/>
</dbReference>
<evidence type="ECO:0000256" key="1">
    <source>
        <dbReference type="ARBA" id="ARBA00023125"/>
    </source>
</evidence>
<proteinExistence type="predicted"/>
<dbReference type="Gene3D" id="2.60.120.10">
    <property type="entry name" value="Jelly Rolls"/>
    <property type="match status" value="1"/>
</dbReference>
<name>A0A0F9W0Z7_9ZZZZ</name>
<dbReference type="Gene3D" id="1.10.260.40">
    <property type="entry name" value="lambda repressor-like DNA-binding domains"/>
    <property type="match status" value="1"/>
</dbReference>
<dbReference type="InterPro" id="IPR010982">
    <property type="entry name" value="Lambda_DNA-bd_dom_sf"/>
</dbReference>
<dbReference type="CDD" id="cd02209">
    <property type="entry name" value="cupin_XRE_C"/>
    <property type="match status" value="1"/>
</dbReference>
<sequence>MTYIKTQATSSADIGAKIKNLRVQRGIGLGELARLAGIGKATLSSLEAGNGNPRLETLDAIAIALRLPLGDLISPNINEQEVVVRATPPPVKFSQELLFRLPRGLSTEIWHLRMKTDEVIESPAHATGTAEHIFVFSGMLKVISKSKEVIIEPGDFIRLITDVKHSYIAIGDVDGLVVMSYSL</sequence>
<dbReference type="EMBL" id="LAZR01000005">
    <property type="protein sequence ID" value="KKO09995.1"/>
    <property type="molecule type" value="Genomic_DNA"/>
</dbReference>
<accession>A0A0F9W0Z7</accession>
<comment type="caution">
    <text evidence="3">The sequence shown here is derived from an EMBL/GenBank/DDBJ whole genome shotgun (WGS) entry which is preliminary data.</text>
</comment>